<dbReference type="PANTHER" id="PTHR28229:SF1">
    <property type="entry name" value="TRANSLOCATION PROTEIN SEC66"/>
    <property type="match status" value="1"/>
</dbReference>
<protein>
    <submittedName>
        <fullName evidence="3">Uncharacterized protein</fullName>
    </submittedName>
</protein>
<dbReference type="GO" id="GO:0031204">
    <property type="term" value="P:post-translational protein targeting to membrane, translocation"/>
    <property type="evidence" value="ECO:0007669"/>
    <property type="project" value="InterPro"/>
</dbReference>
<dbReference type="AlphaFoldDB" id="A0A7S1BU66"/>
<evidence type="ECO:0000256" key="1">
    <source>
        <dbReference type="SAM" id="MobiDB-lite"/>
    </source>
</evidence>
<sequence length="299" mass="33533">MSTEYAEAEINPDGTTNTGAGDDFNEGGGNGTEGTEEEFGSAPTGPESLDPAYYVVGIFFALLALAGLIYFMRRKRRRDRGFDDADELFSSLDGKEFNLKVPEEADEYYEVKGECEASGWEPGQGNANASPDGPGRRLAQALMKRCIADVPLLQFMQRESPGMNRLYSQSMCSVKQWRSFQIAEQLVTAEVDEVRAEADEIEPGWSQVIWRQAFQYHTMLKNRQEAEKKAMLAMAERKRVEEEKAAAIKNKADSERKRIEDAEKAAQELLQMEAREKNSKSSFSGKSDSMKKGFLNKKK</sequence>
<dbReference type="EMBL" id="HBFR01033352">
    <property type="protein sequence ID" value="CAD8897124.1"/>
    <property type="molecule type" value="Transcribed_RNA"/>
</dbReference>
<dbReference type="PANTHER" id="PTHR28229">
    <property type="entry name" value="TRANSLOCATION PROTEIN SEC66"/>
    <property type="match status" value="1"/>
</dbReference>
<dbReference type="NCBIfam" id="TIGR01167">
    <property type="entry name" value="LPXTG_anchor"/>
    <property type="match status" value="1"/>
</dbReference>
<organism evidence="3">
    <name type="scientific">Corethron hystrix</name>
    <dbReference type="NCBI Taxonomy" id="216773"/>
    <lineage>
        <taxon>Eukaryota</taxon>
        <taxon>Sar</taxon>
        <taxon>Stramenopiles</taxon>
        <taxon>Ochrophyta</taxon>
        <taxon>Bacillariophyta</taxon>
        <taxon>Coscinodiscophyceae</taxon>
        <taxon>Corethrophycidae</taxon>
        <taxon>Corethrales</taxon>
        <taxon>Corethraceae</taxon>
        <taxon>Corethron</taxon>
    </lineage>
</organism>
<keyword evidence="2" id="KW-0472">Membrane</keyword>
<keyword evidence="2" id="KW-1133">Transmembrane helix</keyword>
<feature type="region of interest" description="Disordered" evidence="1">
    <location>
        <begin position="242"/>
        <end position="299"/>
    </location>
</feature>
<feature type="transmembrane region" description="Helical" evidence="2">
    <location>
        <begin position="52"/>
        <end position="72"/>
    </location>
</feature>
<keyword evidence="2" id="KW-0812">Transmembrane</keyword>
<evidence type="ECO:0000313" key="3">
    <source>
        <dbReference type="EMBL" id="CAD8897124.1"/>
    </source>
</evidence>
<evidence type="ECO:0000256" key="2">
    <source>
        <dbReference type="SAM" id="Phobius"/>
    </source>
</evidence>
<gene>
    <name evidence="3" type="ORF">CHYS00102_LOCUS24338</name>
</gene>
<feature type="region of interest" description="Disordered" evidence="1">
    <location>
        <begin position="1"/>
        <end position="45"/>
    </location>
</feature>
<feature type="compositionally biased region" description="Basic and acidic residues" evidence="1">
    <location>
        <begin position="242"/>
        <end position="266"/>
    </location>
</feature>
<dbReference type="InterPro" id="IPR018624">
    <property type="entry name" value="Sec66"/>
</dbReference>
<dbReference type="Pfam" id="PF09802">
    <property type="entry name" value="Sec66"/>
    <property type="match status" value="1"/>
</dbReference>
<dbReference type="GO" id="GO:0031207">
    <property type="term" value="C:Sec62/Sec63 complex"/>
    <property type="evidence" value="ECO:0007669"/>
    <property type="project" value="InterPro"/>
</dbReference>
<proteinExistence type="predicted"/>
<name>A0A7S1BU66_9STRA</name>
<reference evidence="3" key="1">
    <citation type="submission" date="2021-01" db="EMBL/GenBank/DDBJ databases">
        <authorList>
            <person name="Corre E."/>
            <person name="Pelletier E."/>
            <person name="Niang G."/>
            <person name="Scheremetjew M."/>
            <person name="Finn R."/>
            <person name="Kale V."/>
            <person name="Holt S."/>
            <person name="Cochrane G."/>
            <person name="Meng A."/>
            <person name="Brown T."/>
            <person name="Cohen L."/>
        </authorList>
    </citation>
    <scope>NUCLEOTIDE SEQUENCE</scope>
    <source>
        <strain evidence="3">308</strain>
    </source>
</reference>
<accession>A0A7S1BU66</accession>